<comment type="caution">
    <text evidence="1">The sequence shown here is derived from an EMBL/GenBank/DDBJ whole genome shotgun (WGS) entry which is preliminary data.</text>
</comment>
<dbReference type="EMBL" id="JAMJPK010000007">
    <property type="protein sequence ID" value="MCL7941696.1"/>
    <property type="molecule type" value="Genomic_DNA"/>
</dbReference>
<sequence length="175" mass="20111">MTLDILDEQRHHLAQLLEAIQRCAWFLHQSEAKIDWAIDPEWLTKHKKDVDLFETLAAINERFAKLQDSLASAMRHSALLAGESSDSFLKVLAFFEKQGVIDSTSDWQRCRAVRNMAAHEYATNYAEIAEHFNLLNELTESLFQASRRLIAWSTDQLGIAPASQDFSPEFERIFV</sequence>
<dbReference type="Proteomes" id="UP001165369">
    <property type="component" value="Unassembled WGS sequence"/>
</dbReference>
<keyword evidence="2" id="KW-1185">Reference proteome</keyword>
<gene>
    <name evidence="1" type="ORF">M8009_15510</name>
</gene>
<organism evidence="1 2">
    <name type="scientific">Halomonas gemina</name>
    <dbReference type="NCBI Taxonomy" id="2945105"/>
    <lineage>
        <taxon>Bacteria</taxon>
        <taxon>Pseudomonadati</taxon>
        <taxon>Pseudomonadota</taxon>
        <taxon>Gammaproteobacteria</taxon>
        <taxon>Oceanospirillales</taxon>
        <taxon>Halomonadaceae</taxon>
        <taxon>Halomonas</taxon>
    </lineage>
</organism>
<dbReference type="Gene3D" id="1.20.120.330">
    <property type="entry name" value="Nucleotidyltransferases domain 2"/>
    <property type="match status" value="1"/>
</dbReference>
<accession>A0ABT0T449</accession>
<evidence type="ECO:0000313" key="1">
    <source>
        <dbReference type="EMBL" id="MCL7941696.1"/>
    </source>
</evidence>
<reference evidence="1" key="1">
    <citation type="submission" date="2022-05" db="EMBL/GenBank/DDBJ databases">
        <title>Halomonas geminus sp. nov. and Halomonas llamarensis sp. nov. isolated from high-altitude salars of the Atacama Desert.</title>
        <authorList>
            <person name="Hintersatz C."/>
            <person name="Rojas L.A."/>
            <person name="Wei T.-S."/>
            <person name="Kutschke S."/>
            <person name="Lehmann F."/>
            <person name="Jain R."/>
            <person name="Pollmann K."/>
        </authorList>
    </citation>
    <scope>NUCLEOTIDE SEQUENCE</scope>
    <source>
        <strain evidence="1">ATCH28</strain>
    </source>
</reference>
<protein>
    <recommendedName>
        <fullName evidence="3">DUF86 domain-containing protein</fullName>
    </recommendedName>
</protein>
<dbReference type="SUPFAM" id="SSF81593">
    <property type="entry name" value="Nucleotidyltransferase substrate binding subunit/domain"/>
    <property type="match status" value="1"/>
</dbReference>
<evidence type="ECO:0008006" key="3">
    <source>
        <dbReference type="Google" id="ProtNLM"/>
    </source>
</evidence>
<dbReference type="RefSeq" id="WP_250062821.1">
    <property type="nucleotide sequence ID" value="NZ_JAMJPK010000007.1"/>
</dbReference>
<proteinExistence type="predicted"/>
<evidence type="ECO:0000313" key="2">
    <source>
        <dbReference type="Proteomes" id="UP001165369"/>
    </source>
</evidence>
<name>A0ABT0T449_9GAMM</name>